<dbReference type="RefSeq" id="WP_158353962.1">
    <property type="nucleotide sequence ID" value="NZ_JAHQCX010000009.1"/>
</dbReference>
<comment type="caution">
    <text evidence="3">The sequence shown here is derived from an EMBL/GenBank/DDBJ whole genome shotgun (WGS) entry which is preliminary data.</text>
</comment>
<dbReference type="InterPro" id="IPR032466">
    <property type="entry name" value="Metal_Hydrolase"/>
</dbReference>
<dbReference type="PANTHER" id="PTHR43794:SF11">
    <property type="entry name" value="AMIDOHYDROLASE-RELATED DOMAIN-CONTAINING PROTEIN"/>
    <property type="match status" value="1"/>
</dbReference>
<keyword evidence="1" id="KW-0378">Hydrolase</keyword>
<dbReference type="PANTHER" id="PTHR43794">
    <property type="entry name" value="AMINOHYDROLASE SSNA-RELATED"/>
    <property type="match status" value="1"/>
</dbReference>
<dbReference type="InterPro" id="IPR050287">
    <property type="entry name" value="MTA/SAH_deaminase"/>
</dbReference>
<gene>
    <name evidence="3" type="ORF">KTH90_14385</name>
</gene>
<dbReference type="Pfam" id="PF01979">
    <property type="entry name" value="Amidohydro_1"/>
    <property type="match status" value="1"/>
</dbReference>
<accession>A0ABS6K9J9</accession>
<evidence type="ECO:0000313" key="3">
    <source>
        <dbReference type="EMBL" id="MBU9727203.1"/>
    </source>
</evidence>
<dbReference type="CDD" id="cd01298">
    <property type="entry name" value="ATZ_TRZ_like"/>
    <property type="match status" value="1"/>
</dbReference>
<organism evidence="3 4">
    <name type="scientific">Diplocloster modestus</name>
    <dbReference type="NCBI Taxonomy" id="2850322"/>
    <lineage>
        <taxon>Bacteria</taxon>
        <taxon>Bacillati</taxon>
        <taxon>Bacillota</taxon>
        <taxon>Clostridia</taxon>
        <taxon>Lachnospirales</taxon>
        <taxon>Lachnospiraceae</taxon>
        <taxon>Diplocloster</taxon>
    </lineage>
</organism>
<protein>
    <submittedName>
        <fullName evidence="3">Amidohydrolase</fullName>
    </submittedName>
</protein>
<proteinExistence type="predicted"/>
<name>A0ABS6K9J9_9FIRM</name>
<evidence type="ECO:0000313" key="4">
    <source>
        <dbReference type="Proteomes" id="UP001314681"/>
    </source>
</evidence>
<dbReference type="InterPro" id="IPR011059">
    <property type="entry name" value="Metal-dep_hydrolase_composite"/>
</dbReference>
<feature type="domain" description="Amidohydrolase-related" evidence="2">
    <location>
        <begin position="66"/>
        <end position="418"/>
    </location>
</feature>
<sequence length="452" mass="49811">MGKNMKEQSADLLIEEVAVVTMNESQDYFSDGYLAIRDGMILKAGPMHEASAWRAREKLSMKGCVAIPGFINAHSHIGMSFLRGQADDIRLYDFLDRTFPVLFQSDHEVVYLFALLACAEMLKSGYTTTVDIMEQLPATAAAVSKSGMRGKLSPNIVNFLDDTKTDRLLEENIGYYEKYQNSASGRIQIDFNIHAPYSCSKQLMTKIKQAAQLRKADIHLHLSENLEEVSAIREKYSMTPTEYLDSLGILGPDVLAAHFVQVTDHDIDLARIRGIRVAHNPASNMKLASGFAPVAKLLKAGILVGLGTDSCVTNNRLDAFDTMKWTALIHKGNTQDATVLKASEVLNMAGAKGARSIGLDTIIGTLEAGKRADITFVRMDGKPHCTPWIKERAENTISHLVYSMSPADVDMVMVDGNILVKHGKVIAFDEKLILKDAQKAGEKLLNKTLYAN</sequence>
<reference evidence="3 4" key="1">
    <citation type="submission" date="2021-06" db="EMBL/GenBank/DDBJ databases">
        <title>Description of novel taxa of the family Lachnospiraceae.</title>
        <authorList>
            <person name="Chaplin A.V."/>
            <person name="Sokolova S.R."/>
            <person name="Pikina A.P."/>
            <person name="Korzhanova M."/>
            <person name="Belova V."/>
            <person name="Korostin D."/>
            <person name="Efimov B.A."/>
        </authorList>
    </citation>
    <scope>NUCLEOTIDE SEQUENCE [LARGE SCALE GENOMIC DNA]</scope>
    <source>
        <strain evidence="3 4">ASD4241</strain>
    </source>
</reference>
<dbReference type="Proteomes" id="UP001314681">
    <property type="component" value="Unassembled WGS sequence"/>
</dbReference>
<dbReference type="Gene3D" id="2.30.40.10">
    <property type="entry name" value="Urease, subunit C, domain 1"/>
    <property type="match status" value="1"/>
</dbReference>
<evidence type="ECO:0000256" key="1">
    <source>
        <dbReference type="ARBA" id="ARBA00022801"/>
    </source>
</evidence>
<dbReference type="EMBL" id="JAHQCX010000009">
    <property type="protein sequence ID" value="MBU9727203.1"/>
    <property type="molecule type" value="Genomic_DNA"/>
</dbReference>
<evidence type="ECO:0000259" key="2">
    <source>
        <dbReference type="Pfam" id="PF01979"/>
    </source>
</evidence>
<keyword evidence="4" id="KW-1185">Reference proteome</keyword>
<dbReference type="InterPro" id="IPR006680">
    <property type="entry name" value="Amidohydro-rel"/>
</dbReference>
<dbReference type="Gene3D" id="3.20.20.140">
    <property type="entry name" value="Metal-dependent hydrolases"/>
    <property type="match status" value="1"/>
</dbReference>
<dbReference type="SUPFAM" id="SSF51556">
    <property type="entry name" value="Metallo-dependent hydrolases"/>
    <property type="match status" value="1"/>
</dbReference>
<dbReference type="SUPFAM" id="SSF51338">
    <property type="entry name" value="Composite domain of metallo-dependent hydrolases"/>
    <property type="match status" value="1"/>
</dbReference>